<sequence length="99" mass="11740">MDESVSKLDELEALQPQVDSEITTLYTEKIFSNWEQCETFLNAWAKKQGFQIIKNYVYHIEDVVHQQTFTCDYSRSYDSKSKKHNHILNSLIIEFEDSK</sequence>
<reference evidence="1" key="1">
    <citation type="submission" date="2021-06" db="EMBL/GenBank/DDBJ databases">
        <authorList>
            <person name="Kallberg Y."/>
            <person name="Tangrot J."/>
            <person name="Rosling A."/>
        </authorList>
    </citation>
    <scope>NUCLEOTIDE SEQUENCE</scope>
    <source>
        <strain evidence="1">AU212A</strain>
    </source>
</reference>
<gene>
    <name evidence="1" type="ORF">SCALOS_LOCUS3696</name>
</gene>
<dbReference type="EMBL" id="CAJVPM010004338">
    <property type="protein sequence ID" value="CAG8511943.1"/>
    <property type="molecule type" value="Genomic_DNA"/>
</dbReference>
<accession>A0ACA9L5F1</accession>
<dbReference type="Proteomes" id="UP000789860">
    <property type="component" value="Unassembled WGS sequence"/>
</dbReference>
<keyword evidence="2" id="KW-1185">Reference proteome</keyword>
<protein>
    <submittedName>
        <fullName evidence="1">7603_t:CDS:1</fullName>
    </submittedName>
</protein>
<proteinExistence type="predicted"/>
<evidence type="ECO:0000313" key="1">
    <source>
        <dbReference type="EMBL" id="CAG8511943.1"/>
    </source>
</evidence>
<evidence type="ECO:0000313" key="2">
    <source>
        <dbReference type="Proteomes" id="UP000789860"/>
    </source>
</evidence>
<comment type="caution">
    <text evidence="1">The sequence shown here is derived from an EMBL/GenBank/DDBJ whole genome shotgun (WGS) entry which is preliminary data.</text>
</comment>
<name>A0ACA9L5F1_9GLOM</name>
<organism evidence="1 2">
    <name type="scientific">Scutellospora calospora</name>
    <dbReference type="NCBI Taxonomy" id="85575"/>
    <lineage>
        <taxon>Eukaryota</taxon>
        <taxon>Fungi</taxon>
        <taxon>Fungi incertae sedis</taxon>
        <taxon>Mucoromycota</taxon>
        <taxon>Glomeromycotina</taxon>
        <taxon>Glomeromycetes</taxon>
        <taxon>Diversisporales</taxon>
        <taxon>Gigasporaceae</taxon>
        <taxon>Scutellospora</taxon>
    </lineage>
</organism>